<sequence length="124" mass="13665">MAHTFRIYCSTSEDHSLAIVNGEVVLAKADLRDDLLRRLLTVLCTSVLVLMQAWLKDLSYGGGIKDAAGSPAFALVNRSTGEALKHSSGFCHPVRVIKFDPLHVDDKILWAEGEDTGDGYRRIH</sequence>
<gene>
    <name evidence="1" type="ORF">EJB05_06815</name>
</gene>
<feature type="non-terminal residue" evidence="1">
    <location>
        <position position="1"/>
    </location>
</feature>
<dbReference type="InterPro" id="IPR040249">
    <property type="entry name" value="Ricin_B-like_lectin_EULS3-like"/>
</dbReference>
<proteinExistence type="predicted"/>
<dbReference type="OrthoDB" id="7769065at2759"/>
<evidence type="ECO:0000313" key="1">
    <source>
        <dbReference type="EMBL" id="TVU47223.1"/>
    </source>
</evidence>
<dbReference type="AlphaFoldDB" id="A0A5J9WGN7"/>
<dbReference type="EMBL" id="RWGY01000004">
    <property type="protein sequence ID" value="TVU47223.1"/>
    <property type="molecule type" value="Genomic_DNA"/>
</dbReference>
<dbReference type="Proteomes" id="UP000324897">
    <property type="component" value="Chromosome 5"/>
</dbReference>
<name>A0A5J9WGN7_9POAL</name>
<dbReference type="Gramene" id="TVU47223">
    <property type="protein sequence ID" value="TVU47223"/>
    <property type="gene ID" value="EJB05_06815"/>
</dbReference>
<organism evidence="1 2">
    <name type="scientific">Eragrostis curvula</name>
    <name type="common">weeping love grass</name>
    <dbReference type="NCBI Taxonomy" id="38414"/>
    <lineage>
        <taxon>Eukaryota</taxon>
        <taxon>Viridiplantae</taxon>
        <taxon>Streptophyta</taxon>
        <taxon>Embryophyta</taxon>
        <taxon>Tracheophyta</taxon>
        <taxon>Spermatophyta</taxon>
        <taxon>Magnoliopsida</taxon>
        <taxon>Liliopsida</taxon>
        <taxon>Poales</taxon>
        <taxon>Poaceae</taxon>
        <taxon>PACMAD clade</taxon>
        <taxon>Chloridoideae</taxon>
        <taxon>Eragrostideae</taxon>
        <taxon>Eragrostidinae</taxon>
        <taxon>Eragrostis</taxon>
    </lineage>
</organism>
<reference evidence="1 2" key="1">
    <citation type="journal article" date="2019" name="Sci. Rep.">
        <title>A high-quality genome of Eragrostis curvula grass provides insights into Poaceae evolution and supports new strategies to enhance forage quality.</title>
        <authorList>
            <person name="Carballo J."/>
            <person name="Santos B.A.C.M."/>
            <person name="Zappacosta D."/>
            <person name="Garbus I."/>
            <person name="Selva J.P."/>
            <person name="Gallo C.A."/>
            <person name="Diaz A."/>
            <person name="Albertini E."/>
            <person name="Caccamo M."/>
            <person name="Echenique V."/>
        </authorList>
    </citation>
    <scope>NUCLEOTIDE SEQUENCE [LARGE SCALE GENOMIC DNA]</scope>
    <source>
        <strain evidence="2">cv. Victoria</strain>
        <tissue evidence="1">Leaf</tissue>
    </source>
</reference>
<comment type="caution">
    <text evidence="1">The sequence shown here is derived from an EMBL/GenBank/DDBJ whole genome shotgun (WGS) entry which is preliminary data.</text>
</comment>
<dbReference type="PANTHER" id="PTHR31257">
    <property type="entry name" value="RICIN B-LIKE LECTIN EULS3"/>
    <property type="match status" value="1"/>
</dbReference>
<evidence type="ECO:0000313" key="2">
    <source>
        <dbReference type="Proteomes" id="UP000324897"/>
    </source>
</evidence>
<protein>
    <submittedName>
        <fullName evidence="1">Uncharacterized protein</fullName>
    </submittedName>
</protein>
<dbReference type="PANTHER" id="PTHR31257:SF13">
    <property type="entry name" value="OS03G0325900 PROTEIN"/>
    <property type="match status" value="1"/>
</dbReference>
<accession>A0A5J9WGN7</accession>
<keyword evidence="2" id="KW-1185">Reference proteome</keyword>